<evidence type="ECO:0000259" key="11">
    <source>
        <dbReference type="PROSITE" id="PS51194"/>
    </source>
</evidence>
<dbReference type="InterPro" id="IPR038718">
    <property type="entry name" value="SNF2-like_sf"/>
</dbReference>
<evidence type="ECO:0000256" key="6">
    <source>
        <dbReference type="ARBA" id="ARBA00022840"/>
    </source>
</evidence>
<dbReference type="PANTHER" id="PTHR10799">
    <property type="entry name" value="SNF2/RAD54 HELICASE FAMILY"/>
    <property type="match status" value="1"/>
</dbReference>
<keyword evidence="7" id="KW-0175">Coiled coil</keyword>
<feature type="domain" description="Helicase ATP-binding" evidence="10">
    <location>
        <begin position="143"/>
        <end position="314"/>
    </location>
</feature>
<evidence type="ECO:0000256" key="4">
    <source>
        <dbReference type="ARBA" id="ARBA00022801"/>
    </source>
</evidence>
<dbReference type="InterPro" id="IPR049730">
    <property type="entry name" value="SNF2/RAD54-like_C"/>
</dbReference>
<dbReference type="GO" id="GO:0004386">
    <property type="term" value="F:helicase activity"/>
    <property type="evidence" value="ECO:0007669"/>
    <property type="project" value="UniProtKB-KW"/>
</dbReference>
<dbReference type="Gene3D" id="3.40.50.10810">
    <property type="entry name" value="Tandem AAA-ATPase domain"/>
    <property type="match status" value="1"/>
</dbReference>
<evidence type="ECO:0000256" key="5">
    <source>
        <dbReference type="ARBA" id="ARBA00022806"/>
    </source>
</evidence>
<dbReference type="AlphaFoldDB" id="A0AAV2YN90"/>
<dbReference type="Pfam" id="PF00271">
    <property type="entry name" value="Helicase_C"/>
    <property type="match status" value="1"/>
</dbReference>
<feature type="region of interest" description="Disordered" evidence="9">
    <location>
        <begin position="1"/>
        <end position="26"/>
    </location>
</feature>
<evidence type="ECO:0000313" key="13">
    <source>
        <dbReference type="Proteomes" id="UP001146120"/>
    </source>
</evidence>
<gene>
    <name evidence="12" type="ORF">N0F65_007766</name>
</gene>
<accession>A0AAV2YN90</accession>
<feature type="region of interest" description="Disordered" evidence="9">
    <location>
        <begin position="68"/>
        <end position="116"/>
    </location>
</feature>
<dbReference type="SMART" id="SM00490">
    <property type="entry name" value="HELICc"/>
    <property type="match status" value="1"/>
</dbReference>
<comment type="similarity">
    <text evidence="2">Belongs to the SNF2/RAD54 helicase family.</text>
</comment>
<dbReference type="InterPro" id="IPR014001">
    <property type="entry name" value="Helicase_ATP-bd"/>
</dbReference>
<keyword evidence="4" id="KW-0378">Hydrolase</keyword>
<dbReference type="FunFam" id="3.40.50.10810:FF:000015">
    <property type="entry name" value="lymphoid-specific helicase isoform X1"/>
    <property type="match status" value="1"/>
</dbReference>
<evidence type="ECO:0000256" key="9">
    <source>
        <dbReference type="SAM" id="MobiDB-lite"/>
    </source>
</evidence>
<dbReference type="SUPFAM" id="SSF52540">
    <property type="entry name" value="P-loop containing nucleoside triphosphate hydrolases"/>
    <property type="match status" value="2"/>
</dbReference>
<reference evidence="12" key="2">
    <citation type="journal article" date="2023" name="Microbiol Resour">
        <title>Decontamination and Annotation of the Draft Genome Sequence of the Oomycete Lagenidium giganteum ARSEF 373.</title>
        <authorList>
            <person name="Morgan W.R."/>
            <person name="Tartar A."/>
        </authorList>
    </citation>
    <scope>NUCLEOTIDE SEQUENCE</scope>
    <source>
        <strain evidence="12">ARSEF 373</strain>
    </source>
</reference>
<reference evidence="12" key="1">
    <citation type="submission" date="2022-11" db="EMBL/GenBank/DDBJ databases">
        <authorList>
            <person name="Morgan W.R."/>
            <person name="Tartar A."/>
        </authorList>
    </citation>
    <scope>NUCLEOTIDE SEQUENCE</scope>
    <source>
        <strain evidence="12">ARSEF 373</strain>
    </source>
</reference>
<keyword evidence="3" id="KW-0547">Nucleotide-binding</keyword>
<dbReference type="SMART" id="SM00487">
    <property type="entry name" value="DEXDc"/>
    <property type="match status" value="1"/>
</dbReference>
<evidence type="ECO:0000313" key="12">
    <source>
        <dbReference type="EMBL" id="DAZ95276.1"/>
    </source>
</evidence>
<dbReference type="EMBL" id="DAKRPA010000211">
    <property type="protein sequence ID" value="DAZ95276.1"/>
    <property type="molecule type" value="Genomic_DNA"/>
</dbReference>
<comment type="subcellular location">
    <subcellularLocation>
        <location evidence="1">Nucleus</location>
    </subcellularLocation>
</comment>
<keyword evidence="6" id="KW-0067">ATP-binding</keyword>
<evidence type="ECO:0000259" key="10">
    <source>
        <dbReference type="PROSITE" id="PS51192"/>
    </source>
</evidence>
<dbReference type="PROSITE" id="PS51192">
    <property type="entry name" value="HELICASE_ATP_BIND_1"/>
    <property type="match status" value="1"/>
</dbReference>
<evidence type="ECO:0000256" key="2">
    <source>
        <dbReference type="ARBA" id="ARBA00007025"/>
    </source>
</evidence>
<protein>
    <submittedName>
        <fullName evidence="12">Uncharacterized protein</fullName>
    </submittedName>
</protein>
<comment type="caution">
    <text evidence="12">The sequence shown here is derived from an EMBL/GenBank/DDBJ whole genome shotgun (WGS) entry which is preliminary data.</text>
</comment>
<dbReference type="Proteomes" id="UP001146120">
    <property type="component" value="Unassembled WGS sequence"/>
</dbReference>
<proteinExistence type="inferred from homology"/>
<dbReference type="GO" id="GO:0016787">
    <property type="term" value="F:hydrolase activity"/>
    <property type="evidence" value="ECO:0007669"/>
    <property type="project" value="UniProtKB-KW"/>
</dbReference>
<organism evidence="12 13">
    <name type="scientific">Lagenidium giganteum</name>
    <dbReference type="NCBI Taxonomy" id="4803"/>
    <lineage>
        <taxon>Eukaryota</taxon>
        <taxon>Sar</taxon>
        <taxon>Stramenopiles</taxon>
        <taxon>Oomycota</taxon>
        <taxon>Peronosporomycetes</taxon>
        <taxon>Pythiales</taxon>
        <taxon>Pythiaceae</taxon>
    </lineage>
</organism>
<dbReference type="InterPro" id="IPR001650">
    <property type="entry name" value="Helicase_C-like"/>
</dbReference>
<sequence>MAPRNGMPKAAAEEVTTAPADGAMGELSSMNAHDKLSKLDTLLEKAGLYSSFLSTNMAAAAAAAPVSVEEVDVEEEAAPTTRGGRRKRPRATKAKQPKEGEKKLKRMQETTAQQQLSGKFTQPQLLTGGTLRTYQLEGVQWLCNLFENGLNGILADEMGLGKTIQVIALIAHLKEQGVRGPFLIVAPLSTLPNWEKEFERFTPDIPAVIYHGTKDARRALRLDVLDKTKKNDMDFPVVITSYEVIMQDRRLFNNAGFVWKYVIIDEGHRLKNMNCRLIRELKQCHSENRLLLTGTPLQNNLTELWSLLNFILPDVFDDLELFESWFSFSPDTSTTPAADDVLSSDKRAEVVSKLHEILRPFLLRRLKVDVVEEMPSKTEIFVYCPMSPLQREFYGLIREGKLQSVMEAKYGAFRAQAFRTNNLRNRAMQLRKCCNHPYLFDEPTDATGQLVTDEQLVQASGKLLVLDKMLTQLKRDDHKVLIFSQMTRILDILEDFLRLRSHSYCRLDGNTEMRVRQEQMEAFNRTGAGRSTTPDEDNIFCFLLSTRAGGLGINLIAADTVIFFDSDWNPQQDNQAQDRCHRIGQTKEIAVYRLVTENSFENRMIARAIEKRKLERVVIQRGHFKQAGATPVVKQLTNEELEELMKDDIDIREGVESGGISDEELARICDRELIVRSFVEHKDASSDERLAQQLLQNTSKGYEVVEASQTAVMESFA</sequence>
<feature type="compositionally biased region" description="Basic residues" evidence="9">
    <location>
        <begin position="83"/>
        <end position="95"/>
    </location>
</feature>
<name>A0AAV2YN90_9STRA</name>
<dbReference type="GO" id="GO:0005634">
    <property type="term" value="C:nucleus"/>
    <property type="evidence" value="ECO:0007669"/>
    <property type="project" value="UniProtKB-SubCell"/>
</dbReference>
<dbReference type="Gene3D" id="3.40.50.300">
    <property type="entry name" value="P-loop containing nucleotide triphosphate hydrolases"/>
    <property type="match status" value="1"/>
</dbReference>
<dbReference type="CDD" id="cd18793">
    <property type="entry name" value="SF2_C_SNF"/>
    <property type="match status" value="1"/>
</dbReference>
<dbReference type="InterPro" id="IPR000330">
    <property type="entry name" value="SNF2_N"/>
</dbReference>
<dbReference type="Pfam" id="PF00176">
    <property type="entry name" value="SNF2-rel_dom"/>
    <property type="match status" value="1"/>
</dbReference>
<evidence type="ECO:0000256" key="8">
    <source>
        <dbReference type="ARBA" id="ARBA00023242"/>
    </source>
</evidence>
<keyword evidence="13" id="KW-1185">Reference proteome</keyword>
<keyword evidence="5" id="KW-0347">Helicase</keyword>
<keyword evidence="8" id="KW-0539">Nucleus</keyword>
<evidence type="ECO:0000256" key="1">
    <source>
        <dbReference type="ARBA" id="ARBA00004123"/>
    </source>
</evidence>
<feature type="domain" description="Helicase C-terminal" evidence="11">
    <location>
        <begin position="465"/>
        <end position="625"/>
    </location>
</feature>
<feature type="compositionally biased region" description="Basic and acidic residues" evidence="9">
    <location>
        <begin position="96"/>
        <end position="108"/>
    </location>
</feature>
<dbReference type="PROSITE" id="PS51194">
    <property type="entry name" value="HELICASE_CTER"/>
    <property type="match status" value="1"/>
</dbReference>
<evidence type="ECO:0000256" key="3">
    <source>
        <dbReference type="ARBA" id="ARBA00022741"/>
    </source>
</evidence>
<dbReference type="GO" id="GO:0005524">
    <property type="term" value="F:ATP binding"/>
    <property type="evidence" value="ECO:0007669"/>
    <property type="project" value="UniProtKB-KW"/>
</dbReference>
<dbReference type="InterPro" id="IPR027417">
    <property type="entry name" value="P-loop_NTPase"/>
</dbReference>
<evidence type="ECO:0000256" key="7">
    <source>
        <dbReference type="ARBA" id="ARBA00023054"/>
    </source>
</evidence>